<dbReference type="PANTHER" id="PTHR18968:SF13">
    <property type="entry name" value="ACETOLACTATE SYNTHASE CATALYTIC SUBUNIT, MITOCHONDRIAL"/>
    <property type="match status" value="1"/>
</dbReference>
<dbReference type="PANTHER" id="PTHR18968">
    <property type="entry name" value="THIAMINE PYROPHOSPHATE ENZYMES"/>
    <property type="match status" value="1"/>
</dbReference>
<dbReference type="SUPFAM" id="SSF52518">
    <property type="entry name" value="Thiamin diphosphate-binding fold (THDP-binding)"/>
    <property type="match status" value="2"/>
</dbReference>
<dbReference type="Proteomes" id="UP000320042">
    <property type="component" value="Unassembled WGS sequence"/>
</dbReference>
<evidence type="ECO:0000256" key="5">
    <source>
        <dbReference type="ARBA" id="ARBA00022605"/>
    </source>
</evidence>
<evidence type="ECO:0000256" key="3">
    <source>
        <dbReference type="ARBA" id="ARBA00007812"/>
    </source>
</evidence>
<dbReference type="AlphaFoldDB" id="A0A563UD17"/>
<keyword evidence="5 11" id="KW-0028">Amino-acid biosynthesis</keyword>
<dbReference type="GO" id="GO:0030976">
    <property type="term" value="F:thiamine pyrophosphate binding"/>
    <property type="evidence" value="ECO:0007669"/>
    <property type="project" value="UniProtKB-UniRule"/>
</dbReference>
<sequence>METQTIAQEVSEAAATAKPQAVELSGSAALLEALIVEGVDTIFGYPGGAIMPIYDALYDYNEKLNHILVRHEQGGIHAGQGYARTSGKVGVVFATSGPGATNLITGLADAQIDSTPLVCITGQVFAHLLGTDAFQETDVINITTPVTKWNYQVTDATEIPEVIAKAFYIARSGRPGPVLIDITKNAQIQKFDYEGYVKCNHIRSYRPKPIVRHQYVEEAAKLINEAKKPFIIWGQGVLLGSAEQEFKTFVEKSGIPAAWTILGAGAIPTNHPQNVGMLGMHGNYGPNVLTNDCDVLIAIGMRFDDRVTGRLDKYAKQAKVIHLDIDPAEIDKNVQTTVPVWGDCKETLPALTKLIDEKQHTEWLTTFNEYTQKEVDAVINEELNPGTGEMTMGEVVKQLNEITKGEAVIVSDVGQHQMVACRYAKFNNTRSNVTSGGLGTMGFALPAAIGAKFGAQDKDVVAIIGDGGFQMTLQELGTIMQSKVNVKIIILNNRFLGMVRQWQELFNERRYSFVDIQSPDFVTVAKGYGIAGKSISERDDLVSSLQEMLNHDGSFLLEVMVRKENNVFPMVPQGCSVSEIRLK</sequence>
<dbReference type="InterPro" id="IPR045229">
    <property type="entry name" value="TPP_enz"/>
</dbReference>
<evidence type="ECO:0000259" key="13">
    <source>
        <dbReference type="Pfam" id="PF02775"/>
    </source>
</evidence>
<comment type="catalytic activity">
    <reaction evidence="11">
        <text>2 pyruvate + H(+) = (2S)-2-acetolactate + CO2</text>
        <dbReference type="Rhea" id="RHEA:25249"/>
        <dbReference type="ChEBI" id="CHEBI:15361"/>
        <dbReference type="ChEBI" id="CHEBI:15378"/>
        <dbReference type="ChEBI" id="CHEBI:16526"/>
        <dbReference type="ChEBI" id="CHEBI:58476"/>
        <dbReference type="EC" id="2.2.1.6"/>
    </reaction>
</comment>
<evidence type="ECO:0000313" key="15">
    <source>
        <dbReference type="EMBL" id="TWR29281.1"/>
    </source>
</evidence>
<dbReference type="FunFam" id="3.40.50.1220:FF:000008">
    <property type="entry name" value="Acetolactate synthase"/>
    <property type="match status" value="1"/>
</dbReference>
<dbReference type="InterPro" id="IPR029035">
    <property type="entry name" value="DHS-like_NAD/FAD-binding_dom"/>
</dbReference>
<evidence type="ECO:0000256" key="10">
    <source>
        <dbReference type="ARBA" id="ARBA00023304"/>
    </source>
</evidence>
<dbReference type="Pfam" id="PF02776">
    <property type="entry name" value="TPP_enzyme_N"/>
    <property type="match status" value="1"/>
</dbReference>
<protein>
    <recommendedName>
        <fullName evidence="4 11">Acetolactate synthase</fullName>
        <ecNumber evidence="4 11">2.2.1.6</ecNumber>
    </recommendedName>
</protein>
<dbReference type="InterPro" id="IPR039368">
    <property type="entry name" value="AHAS_TPP"/>
</dbReference>
<accession>A0A563UD17</accession>
<dbReference type="GO" id="GO:0003984">
    <property type="term" value="F:acetolactate synthase activity"/>
    <property type="evidence" value="ECO:0007669"/>
    <property type="project" value="UniProtKB-EC"/>
</dbReference>
<dbReference type="FunFam" id="3.40.50.970:FF:000007">
    <property type="entry name" value="Acetolactate synthase"/>
    <property type="match status" value="1"/>
</dbReference>
<organism evidence="15 16">
    <name type="scientific">Mucilaginibacter pallidiroseus</name>
    <dbReference type="NCBI Taxonomy" id="2599295"/>
    <lineage>
        <taxon>Bacteria</taxon>
        <taxon>Pseudomonadati</taxon>
        <taxon>Bacteroidota</taxon>
        <taxon>Sphingobacteriia</taxon>
        <taxon>Sphingobacteriales</taxon>
        <taxon>Sphingobacteriaceae</taxon>
        <taxon>Mucilaginibacter</taxon>
    </lineage>
</organism>
<dbReference type="EMBL" id="VOEJ01000004">
    <property type="protein sequence ID" value="TWR29281.1"/>
    <property type="molecule type" value="Genomic_DNA"/>
</dbReference>
<gene>
    <name evidence="15" type="primary">ilvB</name>
    <name evidence="15" type="ORF">FPZ43_09975</name>
</gene>
<feature type="domain" description="Thiamine pyrophosphate enzyme central" evidence="12">
    <location>
        <begin position="216"/>
        <end position="351"/>
    </location>
</feature>
<dbReference type="EC" id="2.2.1.6" evidence="4 11"/>
<dbReference type="Gene3D" id="3.40.50.970">
    <property type="match status" value="2"/>
</dbReference>
<keyword evidence="6 11" id="KW-0808">Transferase</keyword>
<evidence type="ECO:0000313" key="16">
    <source>
        <dbReference type="Proteomes" id="UP000320042"/>
    </source>
</evidence>
<evidence type="ECO:0000256" key="7">
    <source>
        <dbReference type="ARBA" id="ARBA00022723"/>
    </source>
</evidence>
<dbReference type="GO" id="GO:0050660">
    <property type="term" value="F:flavin adenine dinucleotide binding"/>
    <property type="evidence" value="ECO:0007669"/>
    <property type="project" value="InterPro"/>
</dbReference>
<feature type="domain" description="Thiamine pyrophosphate enzyme N-terminal TPP-binding" evidence="14">
    <location>
        <begin position="26"/>
        <end position="140"/>
    </location>
</feature>
<dbReference type="CDD" id="cd07035">
    <property type="entry name" value="TPP_PYR_POX_like"/>
    <property type="match status" value="1"/>
</dbReference>
<dbReference type="RefSeq" id="WP_146381769.1">
    <property type="nucleotide sequence ID" value="NZ_VOEJ01000004.1"/>
</dbReference>
<dbReference type="OrthoDB" id="4494979at2"/>
<dbReference type="Gene3D" id="3.40.50.1220">
    <property type="entry name" value="TPP-binding domain"/>
    <property type="match status" value="1"/>
</dbReference>
<dbReference type="Pfam" id="PF00205">
    <property type="entry name" value="TPP_enzyme_M"/>
    <property type="match status" value="1"/>
</dbReference>
<evidence type="ECO:0000259" key="14">
    <source>
        <dbReference type="Pfam" id="PF02776"/>
    </source>
</evidence>
<comment type="cofactor">
    <cofactor evidence="11">
        <name>Mg(2+)</name>
        <dbReference type="ChEBI" id="CHEBI:18420"/>
    </cofactor>
    <text evidence="11">Binds 1 Mg(2+) ion per subunit.</text>
</comment>
<dbReference type="InterPro" id="IPR012001">
    <property type="entry name" value="Thiamin_PyroP_enz_TPP-bd_dom"/>
</dbReference>
<keyword evidence="8 11" id="KW-0460">Magnesium</keyword>
<dbReference type="InterPro" id="IPR012000">
    <property type="entry name" value="Thiamin_PyroP_enz_cen_dom"/>
</dbReference>
<evidence type="ECO:0000256" key="9">
    <source>
        <dbReference type="ARBA" id="ARBA00023052"/>
    </source>
</evidence>
<dbReference type="UniPathway" id="UPA00049">
    <property type="reaction ID" value="UER00059"/>
</dbReference>
<comment type="similarity">
    <text evidence="3 11">Belongs to the TPP enzyme family.</text>
</comment>
<dbReference type="GO" id="GO:0009099">
    <property type="term" value="P:L-valine biosynthetic process"/>
    <property type="evidence" value="ECO:0007669"/>
    <property type="project" value="UniProtKB-UniPathway"/>
</dbReference>
<dbReference type="SUPFAM" id="SSF52467">
    <property type="entry name" value="DHS-like NAD/FAD-binding domain"/>
    <property type="match status" value="1"/>
</dbReference>
<evidence type="ECO:0000256" key="2">
    <source>
        <dbReference type="ARBA" id="ARBA00005025"/>
    </source>
</evidence>
<dbReference type="GO" id="GO:0005948">
    <property type="term" value="C:acetolactate synthase complex"/>
    <property type="evidence" value="ECO:0007669"/>
    <property type="project" value="TreeGrafter"/>
</dbReference>
<keyword evidence="16" id="KW-1185">Reference proteome</keyword>
<dbReference type="Pfam" id="PF02775">
    <property type="entry name" value="TPP_enzyme_C"/>
    <property type="match status" value="1"/>
</dbReference>
<comment type="caution">
    <text evidence="15">The sequence shown here is derived from an EMBL/GenBank/DDBJ whole genome shotgun (WGS) entry which is preliminary data.</text>
</comment>
<dbReference type="GO" id="GO:0000287">
    <property type="term" value="F:magnesium ion binding"/>
    <property type="evidence" value="ECO:0007669"/>
    <property type="project" value="UniProtKB-UniRule"/>
</dbReference>
<comment type="cofactor">
    <cofactor evidence="11">
        <name>thiamine diphosphate</name>
        <dbReference type="ChEBI" id="CHEBI:58937"/>
    </cofactor>
    <text evidence="11">Binds 1 thiamine pyrophosphate per subunit.</text>
</comment>
<dbReference type="CDD" id="cd02015">
    <property type="entry name" value="TPP_AHAS"/>
    <property type="match status" value="1"/>
</dbReference>
<dbReference type="InterPro" id="IPR012846">
    <property type="entry name" value="Acetolactate_synth_lsu"/>
</dbReference>
<evidence type="ECO:0000259" key="12">
    <source>
        <dbReference type="Pfam" id="PF00205"/>
    </source>
</evidence>
<evidence type="ECO:0000256" key="4">
    <source>
        <dbReference type="ARBA" id="ARBA00013145"/>
    </source>
</evidence>
<evidence type="ECO:0000256" key="11">
    <source>
        <dbReference type="RuleBase" id="RU003591"/>
    </source>
</evidence>
<name>A0A563UD17_9SPHI</name>
<dbReference type="NCBIfam" id="TIGR00118">
    <property type="entry name" value="acolac_lg"/>
    <property type="match status" value="1"/>
</dbReference>
<evidence type="ECO:0000256" key="6">
    <source>
        <dbReference type="ARBA" id="ARBA00022679"/>
    </source>
</evidence>
<keyword evidence="9 11" id="KW-0786">Thiamine pyrophosphate</keyword>
<keyword evidence="7 11" id="KW-0479">Metal-binding</keyword>
<dbReference type="UniPathway" id="UPA00047">
    <property type="reaction ID" value="UER00055"/>
</dbReference>
<evidence type="ECO:0000256" key="8">
    <source>
        <dbReference type="ARBA" id="ARBA00022842"/>
    </source>
</evidence>
<dbReference type="GO" id="GO:0009097">
    <property type="term" value="P:isoleucine biosynthetic process"/>
    <property type="evidence" value="ECO:0007669"/>
    <property type="project" value="UniProtKB-UniPathway"/>
</dbReference>
<comment type="pathway">
    <text evidence="2 11">Amino-acid biosynthesis; L-valine biosynthesis; L-valine from pyruvate: step 1/4.</text>
</comment>
<feature type="domain" description="Thiamine pyrophosphate enzyme TPP-binding" evidence="13">
    <location>
        <begin position="412"/>
        <end position="559"/>
    </location>
</feature>
<comment type="pathway">
    <text evidence="1 11">Amino-acid biosynthesis; L-isoleucine biosynthesis; L-isoleucine from 2-oxobutanoate: step 1/4.</text>
</comment>
<keyword evidence="10 11" id="KW-0100">Branched-chain amino acid biosynthesis</keyword>
<dbReference type="InterPro" id="IPR029061">
    <property type="entry name" value="THDP-binding"/>
</dbReference>
<proteinExistence type="inferred from homology"/>
<reference evidence="15 16" key="1">
    <citation type="submission" date="2019-07" db="EMBL/GenBank/DDBJ databases">
        <authorList>
            <person name="Kim J."/>
        </authorList>
    </citation>
    <scope>NUCLEOTIDE SEQUENCE [LARGE SCALE GENOMIC DNA]</scope>
    <source>
        <strain evidence="16">dk17</strain>
    </source>
</reference>
<evidence type="ECO:0000256" key="1">
    <source>
        <dbReference type="ARBA" id="ARBA00004974"/>
    </source>
</evidence>
<dbReference type="InterPro" id="IPR011766">
    <property type="entry name" value="TPP_enzyme_TPP-bd"/>
</dbReference>